<organism evidence="3 4">
    <name type="scientific">Eleginops maclovinus</name>
    <name type="common">Patagonian blennie</name>
    <name type="synonym">Eleginus maclovinus</name>
    <dbReference type="NCBI Taxonomy" id="56733"/>
    <lineage>
        <taxon>Eukaryota</taxon>
        <taxon>Metazoa</taxon>
        <taxon>Chordata</taxon>
        <taxon>Craniata</taxon>
        <taxon>Vertebrata</taxon>
        <taxon>Euteleostomi</taxon>
        <taxon>Actinopterygii</taxon>
        <taxon>Neopterygii</taxon>
        <taxon>Teleostei</taxon>
        <taxon>Neoteleostei</taxon>
        <taxon>Acanthomorphata</taxon>
        <taxon>Eupercaria</taxon>
        <taxon>Perciformes</taxon>
        <taxon>Notothenioidei</taxon>
        <taxon>Eleginopidae</taxon>
        <taxon>Eleginops</taxon>
    </lineage>
</organism>
<protein>
    <recommendedName>
        <fullName evidence="2">HIT domain-containing protein</fullName>
    </recommendedName>
</protein>
<dbReference type="AlphaFoldDB" id="A0AAN8A5F8"/>
<name>A0AAN8A5F8_ELEMC</name>
<comment type="caution">
    <text evidence="3">The sequence shown here is derived from an EMBL/GenBank/DDBJ whole genome shotgun (WGS) entry which is preliminary data.</text>
</comment>
<reference evidence="3 4" key="1">
    <citation type="journal article" date="2023" name="Genes (Basel)">
        <title>Chromosome-Level Genome Assembly and Circadian Gene Repertoire of the Patagonia Blennie Eleginops maclovinus-The Closest Ancestral Proxy of Antarctic Cryonotothenioids.</title>
        <authorList>
            <person name="Cheng C.C."/>
            <person name="Rivera-Colon A.G."/>
            <person name="Minhas B.F."/>
            <person name="Wilson L."/>
            <person name="Rayamajhi N."/>
            <person name="Vargas-Chacoff L."/>
            <person name="Catchen J.M."/>
        </authorList>
    </citation>
    <scope>NUCLEOTIDE SEQUENCE [LARGE SCALE GENOMIC DNA]</scope>
    <source>
        <strain evidence="3">JMC-PN-2008</strain>
    </source>
</reference>
<dbReference type="Pfam" id="PF11969">
    <property type="entry name" value="DcpS_C"/>
    <property type="match status" value="1"/>
</dbReference>
<feature type="domain" description="HIT" evidence="2">
    <location>
        <begin position="17"/>
        <end position="127"/>
    </location>
</feature>
<dbReference type="PANTHER" id="PTHR12486">
    <property type="entry name" value="APRATAXIN-RELATED"/>
    <property type="match status" value="1"/>
</dbReference>
<keyword evidence="4" id="KW-1185">Reference proteome</keyword>
<proteinExistence type="predicted"/>
<dbReference type="EMBL" id="JAUZQC010000020">
    <property type="protein sequence ID" value="KAK5852986.1"/>
    <property type="molecule type" value="Genomic_DNA"/>
</dbReference>
<reference evidence="3 4" key="2">
    <citation type="journal article" date="2023" name="Mol. Biol. Evol.">
        <title>Genomics of Secondarily Temperate Adaptation in the Only Non-Antarctic Icefish.</title>
        <authorList>
            <person name="Rivera-Colon A.G."/>
            <person name="Rayamajhi N."/>
            <person name="Minhas B.F."/>
            <person name="Madrigal G."/>
            <person name="Bilyk K.T."/>
            <person name="Yoon V."/>
            <person name="Hune M."/>
            <person name="Gregory S."/>
            <person name="Cheng C.H.C."/>
            <person name="Catchen J.M."/>
        </authorList>
    </citation>
    <scope>NUCLEOTIDE SEQUENCE [LARGE SCALE GENOMIC DNA]</scope>
    <source>
        <strain evidence="3">JMC-PN-2008</strain>
    </source>
</reference>
<dbReference type="SUPFAM" id="SSF54197">
    <property type="entry name" value="HIT-like"/>
    <property type="match status" value="1"/>
</dbReference>
<sequence>MLRNNSELRPEKDETCIFCLIANDQDKETKVLKKNKELVCFSDIYPAAPHHYLVVPIQHIDSCFSLHRGHVGLVKRMAEMGKAVLQDQGITDMEDISLGFHQPPNTSVDHLHLHVLAPRSQIYEALMYKFIPSTYNFVTEELLRNHIKDKAPIVNERKRRESCINCHGFFCRLGEQLLLAPPERVSWLTAGSASYVPSTVAKIYSPKQCIASDIERTEAQLVVTLD</sequence>
<dbReference type="GO" id="GO:0003824">
    <property type="term" value="F:catalytic activity"/>
    <property type="evidence" value="ECO:0007669"/>
    <property type="project" value="InterPro"/>
</dbReference>
<dbReference type="Gene3D" id="3.30.428.10">
    <property type="entry name" value="HIT-like"/>
    <property type="match status" value="1"/>
</dbReference>
<evidence type="ECO:0000256" key="1">
    <source>
        <dbReference type="PROSITE-ProRule" id="PRU00464"/>
    </source>
</evidence>
<gene>
    <name evidence="3" type="ORF">PBY51_006813</name>
</gene>
<dbReference type="PROSITE" id="PS51084">
    <property type="entry name" value="HIT_2"/>
    <property type="match status" value="1"/>
</dbReference>
<dbReference type="InterPro" id="IPR011146">
    <property type="entry name" value="HIT-like"/>
</dbReference>
<evidence type="ECO:0000313" key="4">
    <source>
        <dbReference type="Proteomes" id="UP001346869"/>
    </source>
</evidence>
<feature type="short sequence motif" description="Histidine triad motif" evidence="1">
    <location>
        <begin position="110"/>
        <end position="114"/>
    </location>
</feature>
<dbReference type="Proteomes" id="UP001346869">
    <property type="component" value="Unassembled WGS sequence"/>
</dbReference>
<dbReference type="PANTHER" id="PTHR12486:SF6">
    <property type="entry name" value="ADENOSINE 5'-MONOPHOSPHORAMIDASE HINT3"/>
    <property type="match status" value="1"/>
</dbReference>
<evidence type="ECO:0000259" key="2">
    <source>
        <dbReference type="PROSITE" id="PS51084"/>
    </source>
</evidence>
<dbReference type="InterPro" id="IPR036265">
    <property type="entry name" value="HIT-like_sf"/>
</dbReference>
<evidence type="ECO:0000313" key="3">
    <source>
        <dbReference type="EMBL" id="KAK5852986.1"/>
    </source>
</evidence>
<accession>A0AAN8A5F8</accession>